<dbReference type="Proteomes" id="UP000032233">
    <property type="component" value="Unassembled WGS sequence"/>
</dbReference>
<dbReference type="Gene3D" id="3.40.50.2300">
    <property type="match status" value="2"/>
</dbReference>
<accession>A0A0D2J7B6</accession>
<evidence type="ECO:0000256" key="8">
    <source>
        <dbReference type="ARBA" id="ARBA00022741"/>
    </source>
</evidence>
<keyword evidence="7" id="KW-0812">Transmembrane</keyword>
<dbReference type="STRING" id="1429043.X474_24965"/>
<comment type="caution">
    <text evidence="24">The sequence shown here is derived from an EMBL/GenBank/DDBJ whole genome shotgun (WGS) entry which is preliminary data.</text>
</comment>
<feature type="domain" description="Histidine kinase" evidence="19">
    <location>
        <begin position="463"/>
        <end position="684"/>
    </location>
</feature>
<evidence type="ECO:0000313" key="25">
    <source>
        <dbReference type="Proteomes" id="UP000032233"/>
    </source>
</evidence>
<dbReference type="SUPFAM" id="SSF52172">
    <property type="entry name" value="CheY-like"/>
    <property type="match status" value="2"/>
</dbReference>
<dbReference type="GO" id="GO:0005524">
    <property type="term" value="F:ATP binding"/>
    <property type="evidence" value="ECO:0007669"/>
    <property type="project" value="UniProtKB-KW"/>
</dbReference>
<comment type="subcellular location">
    <subcellularLocation>
        <location evidence="2">Cell membrane</location>
        <topology evidence="2">Multi-pass membrane protein</topology>
    </subcellularLocation>
</comment>
<dbReference type="CDD" id="cd17546">
    <property type="entry name" value="REC_hyHK_CKI1_RcsC-like"/>
    <property type="match status" value="1"/>
</dbReference>
<name>A0A0D2J7B6_9BACT</name>
<dbReference type="FunFam" id="1.10.287.130:FF:000002">
    <property type="entry name" value="Two-component osmosensing histidine kinase"/>
    <property type="match status" value="1"/>
</dbReference>
<dbReference type="PRINTS" id="PR00344">
    <property type="entry name" value="BCTRLSENSOR"/>
</dbReference>
<dbReference type="InterPro" id="IPR013655">
    <property type="entry name" value="PAS_fold_3"/>
</dbReference>
<dbReference type="InterPro" id="IPR004358">
    <property type="entry name" value="Sig_transdc_His_kin-like_C"/>
</dbReference>
<dbReference type="PROSITE" id="PS50113">
    <property type="entry name" value="PAC"/>
    <property type="match status" value="2"/>
</dbReference>
<evidence type="ECO:0000259" key="21">
    <source>
        <dbReference type="PROSITE" id="PS50112"/>
    </source>
</evidence>
<evidence type="ECO:0000256" key="1">
    <source>
        <dbReference type="ARBA" id="ARBA00000085"/>
    </source>
</evidence>
<evidence type="ECO:0000256" key="3">
    <source>
        <dbReference type="ARBA" id="ARBA00012438"/>
    </source>
</evidence>
<dbReference type="InterPro" id="IPR000700">
    <property type="entry name" value="PAS-assoc_C"/>
</dbReference>
<comment type="catalytic activity">
    <reaction evidence="1">
        <text>ATP + protein L-histidine = ADP + protein N-phospho-L-histidine.</text>
        <dbReference type="EC" id="2.7.13.3"/>
    </reaction>
</comment>
<dbReference type="InterPro" id="IPR008207">
    <property type="entry name" value="Sig_transdc_His_kin_Hpt_dom"/>
</dbReference>
<dbReference type="SMART" id="SM00448">
    <property type="entry name" value="REC"/>
    <property type="match status" value="2"/>
</dbReference>
<dbReference type="SMART" id="SM00387">
    <property type="entry name" value="HATPase_c"/>
    <property type="match status" value="1"/>
</dbReference>
<dbReference type="Pfam" id="PF13426">
    <property type="entry name" value="PAS_9"/>
    <property type="match status" value="1"/>
</dbReference>
<dbReference type="SUPFAM" id="SSF47384">
    <property type="entry name" value="Homodimeric domain of signal transducing histidine kinase"/>
    <property type="match status" value="1"/>
</dbReference>
<feature type="domain" description="PAS" evidence="21">
    <location>
        <begin position="174"/>
        <end position="249"/>
    </location>
</feature>
<feature type="domain" description="Response regulatory" evidence="20">
    <location>
        <begin position="850"/>
        <end position="966"/>
    </location>
</feature>
<dbReference type="Pfam" id="PF00512">
    <property type="entry name" value="HisKA"/>
    <property type="match status" value="1"/>
</dbReference>
<dbReference type="SMART" id="SM00086">
    <property type="entry name" value="PAC"/>
    <property type="match status" value="3"/>
</dbReference>
<dbReference type="InterPro" id="IPR035965">
    <property type="entry name" value="PAS-like_dom_sf"/>
</dbReference>
<evidence type="ECO:0000313" key="24">
    <source>
        <dbReference type="EMBL" id="KIX11596.1"/>
    </source>
</evidence>
<feature type="domain" description="PAC" evidence="22">
    <location>
        <begin position="252"/>
        <end position="305"/>
    </location>
</feature>
<dbReference type="EMBL" id="AZAC01000056">
    <property type="protein sequence ID" value="KIX11596.1"/>
    <property type="molecule type" value="Genomic_DNA"/>
</dbReference>
<dbReference type="PANTHER" id="PTHR45339">
    <property type="entry name" value="HYBRID SIGNAL TRANSDUCTION HISTIDINE KINASE J"/>
    <property type="match status" value="1"/>
</dbReference>
<evidence type="ECO:0000256" key="11">
    <source>
        <dbReference type="ARBA" id="ARBA00022989"/>
    </source>
</evidence>
<dbReference type="CDD" id="cd16922">
    <property type="entry name" value="HATPase_EvgS-ArcB-TorS-like"/>
    <property type="match status" value="1"/>
</dbReference>
<dbReference type="CDD" id="cd00156">
    <property type="entry name" value="REC"/>
    <property type="match status" value="1"/>
</dbReference>
<dbReference type="FunFam" id="3.30.565.10:FF:000010">
    <property type="entry name" value="Sensor histidine kinase RcsC"/>
    <property type="match status" value="1"/>
</dbReference>
<evidence type="ECO:0000256" key="5">
    <source>
        <dbReference type="ARBA" id="ARBA00022553"/>
    </source>
</evidence>
<dbReference type="AlphaFoldDB" id="A0A0D2J7B6"/>
<dbReference type="GO" id="GO:0005886">
    <property type="term" value="C:plasma membrane"/>
    <property type="evidence" value="ECO:0007669"/>
    <property type="project" value="UniProtKB-SubCell"/>
</dbReference>
<evidence type="ECO:0000256" key="6">
    <source>
        <dbReference type="ARBA" id="ARBA00022679"/>
    </source>
</evidence>
<dbReference type="PROSITE" id="PS50894">
    <property type="entry name" value="HPT"/>
    <property type="match status" value="1"/>
</dbReference>
<dbReference type="InterPro" id="IPR036097">
    <property type="entry name" value="HisK_dim/P_sf"/>
</dbReference>
<evidence type="ECO:0000259" key="23">
    <source>
        <dbReference type="PROSITE" id="PS50894"/>
    </source>
</evidence>
<comment type="subunit">
    <text evidence="14">At low DSF concentrations, interacts with RpfF.</text>
</comment>
<evidence type="ECO:0000256" key="9">
    <source>
        <dbReference type="ARBA" id="ARBA00022777"/>
    </source>
</evidence>
<dbReference type="EC" id="2.7.13.3" evidence="3"/>
<feature type="domain" description="PAC" evidence="22">
    <location>
        <begin position="103"/>
        <end position="155"/>
    </location>
</feature>
<evidence type="ECO:0000259" key="19">
    <source>
        <dbReference type="PROSITE" id="PS50109"/>
    </source>
</evidence>
<keyword evidence="12" id="KW-0902">Two-component regulatory system</keyword>
<dbReference type="CDD" id="cd00082">
    <property type="entry name" value="HisKA"/>
    <property type="match status" value="1"/>
</dbReference>
<dbReference type="SUPFAM" id="SSF55785">
    <property type="entry name" value="PYP-like sensor domain (PAS domain)"/>
    <property type="match status" value="3"/>
</dbReference>
<evidence type="ECO:0000256" key="16">
    <source>
        <dbReference type="PROSITE-ProRule" id="PRU00110"/>
    </source>
</evidence>
<dbReference type="PATRIC" id="fig|1429043.3.peg.5282"/>
<dbReference type="InterPro" id="IPR036890">
    <property type="entry name" value="HATPase_C_sf"/>
</dbReference>
<keyword evidence="11" id="KW-1133">Transmembrane helix</keyword>
<dbReference type="PROSITE" id="PS50110">
    <property type="entry name" value="RESPONSE_REGULATORY"/>
    <property type="match status" value="2"/>
</dbReference>
<dbReference type="SUPFAM" id="SSF55874">
    <property type="entry name" value="ATPase domain of HSP90 chaperone/DNA topoisomerase II/histidine kinase"/>
    <property type="match status" value="1"/>
</dbReference>
<feature type="compositionally biased region" description="Basic and acidic residues" evidence="18">
    <location>
        <begin position="1"/>
        <end position="18"/>
    </location>
</feature>
<dbReference type="Gene3D" id="1.10.287.130">
    <property type="match status" value="1"/>
</dbReference>
<feature type="modified residue" description="4-aspartylphosphate" evidence="17">
    <location>
        <position position="899"/>
    </location>
</feature>
<feature type="region of interest" description="Disordered" evidence="18">
    <location>
        <begin position="1"/>
        <end position="23"/>
    </location>
</feature>
<evidence type="ECO:0000259" key="20">
    <source>
        <dbReference type="PROSITE" id="PS50110"/>
    </source>
</evidence>
<dbReference type="InterPro" id="IPR001789">
    <property type="entry name" value="Sig_transdc_resp-reg_receiver"/>
</dbReference>
<dbReference type="CDD" id="cd00130">
    <property type="entry name" value="PAS"/>
    <property type="match status" value="3"/>
</dbReference>
<evidence type="ECO:0000256" key="4">
    <source>
        <dbReference type="ARBA" id="ARBA00022475"/>
    </source>
</evidence>
<evidence type="ECO:0000256" key="7">
    <source>
        <dbReference type="ARBA" id="ARBA00022692"/>
    </source>
</evidence>
<evidence type="ECO:0000256" key="2">
    <source>
        <dbReference type="ARBA" id="ARBA00004651"/>
    </source>
</evidence>
<gene>
    <name evidence="24" type="ORF">X474_24965</name>
</gene>
<keyword evidence="9" id="KW-0418">Kinase</keyword>
<dbReference type="SMART" id="SM00388">
    <property type="entry name" value="HisKA"/>
    <property type="match status" value="1"/>
</dbReference>
<evidence type="ECO:0000256" key="13">
    <source>
        <dbReference type="ARBA" id="ARBA00023136"/>
    </source>
</evidence>
<reference evidence="24 25" key="1">
    <citation type="submission" date="2013-11" db="EMBL/GenBank/DDBJ databases">
        <title>Metagenomic analysis of a methanogenic consortium involved in long chain n-alkane degradation.</title>
        <authorList>
            <person name="Davidova I.A."/>
            <person name="Callaghan A.V."/>
            <person name="Wawrik B."/>
            <person name="Pruitt S."/>
            <person name="Marks C."/>
            <person name="Duncan K.E."/>
            <person name="Suflita J.M."/>
        </authorList>
    </citation>
    <scope>NUCLEOTIDE SEQUENCE [LARGE SCALE GENOMIC DNA]</scope>
    <source>
        <strain evidence="24 25">SPR</strain>
    </source>
</reference>
<dbReference type="InterPro" id="IPR011006">
    <property type="entry name" value="CheY-like_superfamily"/>
</dbReference>
<feature type="domain" description="Response regulatory" evidence="20">
    <location>
        <begin position="703"/>
        <end position="824"/>
    </location>
</feature>
<dbReference type="InterPro" id="IPR000014">
    <property type="entry name" value="PAS"/>
</dbReference>
<keyword evidence="6" id="KW-0808">Transferase</keyword>
<keyword evidence="4" id="KW-1003">Cell membrane</keyword>
<dbReference type="SUPFAM" id="SSF47226">
    <property type="entry name" value="Histidine-containing phosphotransfer domain, HPT domain"/>
    <property type="match status" value="1"/>
</dbReference>
<dbReference type="PROSITE" id="PS50112">
    <property type="entry name" value="PAS"/>
    <property type="match status" value="2"/>
</dbReference>
<evidence type="ECO:0000256" key="15">
    <source>
        <dbReference type="ARBA" id="ARBA00068150"/>
    </source>
</evidence>
<dbReference type="SMART" id="SM00091">
    <property type="entry name" value="PAS"/>
    <property type="match status" value="3"/>
</dbReference>
<keyword evidence="5 17" id="KW-0597">Phosphoprotein</keyword>
<keyword evidence="25" id="KW-1185">Reference proteome</keyword>
<evidence type="ECO:0000256" key="18">
    <source>
        <dbReference type="SAM" id="MobiDB-lite"/>
    </source>
</evidence>
<dbReference type="Pfam" id="PF08448">
    <property type="entry name" value="PAS_4"/>
    <property type="match status" value="1"/>
</dbReference>
<dbReference type="PROSITE" id="PS50109">
    <property type="entry name" value="HIS_KIN"/>
    <property type="match status" value="1"/>
</dbReference>
<keyword evidence="13" id="KW-0472">Membrane</keyword>
<dbReference type="GO" id="GO:0000155">
    <property type="term" value="F:phosphorelay sensor kinase activity"/>
    <property type="evidence" value="ECO:0007669"/>
    <property type="project" value="InterPro"/>
</dbReference>
<evidence type="ECO:0000256" key="10">
    <source>
        <dbReference type="ARBA" id="ARBA00022840"/>
    </source>
</evidence>
<keyword evidence="8" id="KW-0547">Nucleotide-binding</keyword>
<dbReference type="Pfam" id="PF00072">
    <property type="entry name" value="Response_reg"/>
    <property type="match status" value="2"/>
</dbReference>
<dbReference type="InterPro" id="IPR003594">
    <property type="entry name" value="HATPase_dom"/>
</dbReference>
<dbReference type="Pfam" id="PF02518">
    <property type="entry name" value="HATPase_c"/>
    <property type="match status" value="1"/>
</dbReference>
<keyword evidence="10" id="KW-0067">ATP-binding</keyword>
<evidence type="ECO:0000256" key="12">
    <source>
        <dbReference type="ARBA" id="ARBA00023012"/>
    </source>
</evidence>
<dbReference type="InterPro" id="IPR001610">
    <property type="entry name" value="PAC"/>
</dbReference>
<dbReference type="PANTHER" id="PTHR45339:SF1">
    <property type="entry name" value="HYBRID SIGNAL TRANSDUCTION HISTIDINE KINASE J"/>
    <property type="match status" value="1"/>
</dbReference>
<evidence type="ECO:0000259" key="22">
    <source>
        <dbReference type="PROSITE" id="PS50113"/>
    </source>
</evidence>
<protein>
    <recommendedName>
        <fullName evidence="15">Sensory/regulatory protein RpfC</fullName>
        <ecNumber evidence="3">2.7.13.3</ecNumber>
    </recommendedName>
</protein>
<evidence type="ECO:0000256" key="17">
    <source>
        <dbReference type="PROSITE-ProRule" id="PRU00169"/>
    </source>
</evidence>
<dbReference type="Gene3D" id="3.30.450.20">
    <property type="entry name" value="PAS domain"/>
    <property type="match status" value="3"/>
</dbReference>
<dbReference type="InterPro" id="IPR013656">
    <property type="entry name" value="PAS_4"/>
</dbReference>
<dbReference type="InterPro" id="IPR005467">
    <property type="entry name" value="His_kinase_dom"/>
</dbReference>
<feature type="modified residue" description="4-aspartylphosphate" evidence="17">
    <location>
        <position position="756"/>
    </location>
</feature>
<feature type="domain" description="HPt" evidence="23">
    <location>
        <begin position="1004"/>
        <end position="1102"/>
    </location>
</feature>
<dbReference type="InParanoid" id="A0A0D2J7B6"/>
<organism evidence="24 25">
    <name type="scientific">Dethiosulfatarculus sandiegensis</name>
    <dbReference type="NCBI Taxonomy" id="1429043"/>
    <lineage>
        <taxon>Bacteria</taxon>
        <taxon>Pseudomonadati</taxon>
        <taxon>Thermodesulfobacteriota</taxon>
        <taxon>Desulfarculia</taxon>
        <taxon>Desulfarculales</taxon>
        <taxon>Desulfarculaceae</taxon>
        <taxon>Dethiosulfatarculus</taxon>
    </lineage>
</organism>
<dbReference type="InterPro" id="IPR036641">
    <property type="entry name" value="HPT_dom_sf"/>
</dbReference>
<dbReference type="InterPro" id="IPR003661">
    <property type="entry name" value="HisK_dim/P_dom"/>
</dbReference>
<evidence type="ECO:0000256" key="14">
    <source>
        <dbReference type="ARBA" id="ARBA00064003"/>
    </source>
</evidence>
<dbReference type="NCBIfam" id="TIGR00229">
    <property type="entry name" value="sensory_box"/>
    <property type="match status" value="1"/>
</dbReference>
<dbReference type="Gene3D" id="3.30.565.10">
    <property type="entry name" value="Histidine kinase-like ATPase, C-terminal domain"/>
    <property type="match status" value="1"/>
</dbReference>
<dbReference type="Pfam" id="PF01627">
    <property type="entry name" value="Hpt"/>
    <property type="match status" value="1"/>
</dbReference>
<proteinExistence type="predicted"/>
<feature type="domain" description="PAS" evidence="21">
    <location>
        <begin position="306"/>
        <end position="352"/>
    </location>
</feature>
<dbReference type="Gene3D" id="1.20.120.160">
    <property type="entry name" value="HPT domain"/>
    <property type="match status" value="1"/>
</dbReference>
<sequence>MPMNDLPKDNLTKDRDSETLTESETFSADSADAVLEALTEPAWITDKDHLILKTNQKFREQLKLSRGSKYHCCYEYFFGRKTPCPAEERACPIERVFATLKPFNTLYELISPQGKRQLFRVQSRPLKDSGGKLKGILHIMRDVTALEKALELEFAQEDPGSTNRITASPQLPHGEKRFQSLVNNLPGVIYRCALDEFWTMHYISDAVFELTGHKAKNFIGNRKLAFADSIHPEDRGMVEAEIKAALAEHKPYAIDYRVLHTSGDIKWVHERGLGVSIDENGPVVWLDGAILDITPRIKAEFESEEARRRLEQLINFLPDPTWVIDKEGRIEAWNLALEILTEIPADQMIGKSDFEHSLPFFRERRPSLLDLALNWDQQAAKSYEQVSKQDETLTGLSYHPHLGDGGLWLLSSARVLYNSRGLPNGAIQSMRDITQRVKMEESLQLATHKAKEATRAKDEFLANMSHEIRTPMNVVLGMAHLALQTEVPPHLVDYLSKIKTAANSLLRIINDILDFSKIEAGRLEMERSQFQLQEVLDQTASILVENAREKKLEFLIHASAEAPENYKGDALRLTQVLLNLCSNAIKFTEKGEIFVSVKPLEMKGLTTTLEFTVRDTGIGMSQREMNRLFRPFTQGDASITRRYGGTGLGLTISKRLVQMMGGDIQVKSKPGKGSEFIFTVKLESTEKSVIQKAKLPTELKWLRVLVVDDNQTSGKIISNMLESLAMQATGVTSGEEALKLVQTKGRIRPFELIIVDYDMPGMNGVETVQTIFDSVTEETKPHAIMVSGYDNEKMRQGVKDLRLGGPLLKPFGKDVLLDTIFHTLGKSMPDLFKKHPPKKASAPKTVLSGKVLLVEDNQINRQVAEGFLHNLGLEWDSAKNGEQAVHMVKEGEYQVVLMDIQMPIMDGLQATRLIRQNPALKDLPIIAMTAHTMSGDREKCLSAGMDDHIGKPIDPKTLESVLLKWIKGKTASTDKKAPPAEPQKEEEYLPGISRQAAMRSVGDDKELFEELLDLFLAHNTESGPSINQALLDRDTENAAKLMHSLKGTAATLGAQALEKATRELEMAIREKRTYDKLLERFNLEINNLITGIKSHKKTLSSINVPRRE</sequence>
<feature type="modified residue" description="Phosphohistidine" evidence="16">
    <location>
        <position position="1043"/>
    </location>
</feature>
<dbReference type="Pfam" id="PF08447">
    <property type="entry name" value="PAS_3"/>
    <property type="match status" value="1"/>
</dbReference>